<dbReference type="Gene3D" id="3.30.160.60">
    <property type="entry name" value="Classic Zinc Finger"/>
    <property type="match status" value="1"/>
</dbReference>
<keyword evidence="4" id="KW-1185">Reference proteome</keyword>
<proteinExistence type="predicted"/>
<evidence type="ECO:0000256" key="1">
    <source>
        <dbReference type="SAM" id="MobiDB-lite"/>
    </source>
</evidence>
<protein>
    <recommendedName>
        <fullName evidence="2">C2H2-type domain-containing protein</fullName>
    </recommendedName>
</protein>
<feature type="domain" description="C2H2-type" evidence="2">
    <location>
        <begin position="90"/>
        <end position="112"/>
    </location>
</feature>
<dbReference type="SMART" id="SM00355">
    <property type="entry name" value="ZnF_C2H2"/>
    <property type="match status" value="5"/>
</dbReference>
<evidence type="ECO:0000313" key="3">
    <source>
        <dbReference type="EMBL" id="KAH3754611.1"/>
    </source>
</evidence>
<reference evidence="3" key="2">
    <citation type="submission" date="2020-11" db="EMBL/GenBank/DDBJ databases">
        <authorList>
            <person name="McCartney M.A."/>
            <person name="Auch B."/>
            <person name="Kono T."/>
            <person name="Mallez S."/>
            <person name="Becker A."/>
            <person name="Gohl D.M."/>
            <person name="Silverstein K.A.T."/>
            <person name="Koren S."/>
            <person name="Bechman K.B."/>
            <person name="Herman A."/>
            <person name="Abrahante J.E."/>
            <person name="Garbe J."/>
        </authorList>
    </citation>
    <scope>NUCLEOTIDE SEQUENCE</scope>
    <source>
        <strain evidence="3">Duluth1</strain>
        <tissue evidence="3">Whole animal</tissue>
    </source>
</reference>
<organism evidence="3 4">
    <name type="scientific">Dreissena polymorpha</name>
    <name type="common">Zebra mussel</name>
    <name type="synonym">Mytilus polymorpha</name>
    <dbReference type="NCBI Taxonomy" id="45954"/>
    <lineage>
        <taxon>Eukaryota</taxon>
        <taxon>Metazoa</taxon>
        <taxon>Spiralia</taxon>
        <taxon>Lophotrochozoa</taxon>
        <taxon>Mollusca</taxon>
        <taxon>Bivalvia</taxon>
        <taxon>Autobranchia</taxon>
        <taxon>Heteroconchia</taxon>
        <taxon>Euheterodonta</taxon>
        <taxon>Imparidentia</taxon>
        <taxon>Neoheterodontei</taxon>
        <taxon>Myida</taxon>
        <taxon>Dreissenoidea</taxon>
        <taxon>Dreissenidae</taxon>
        <taxon>Dreissena</taxon>
    </lineage>
</organism>
<dbReference type="InterPro" id="IPR013087">
    <property type="entry name" value="Znf_C2H2_type"/>
</dbReference>
<evidence type="ECO:0000259" key="2">
    <source>
        <dbReference type="PROSITE" id="PS00028"/>
    </source>
</evidence>
<dbReference type="PROSITE" id="PS00028">
    <property type="entry name" value="ZINC_FINGER_C2H2_1"/>
    <property type="match status" value="3"/>
</dbReference>
<feature type="domain" description="C2H2-type" evidence="2">
    <location>
        <begin position="176"/>
        <end position="199"/>
    </location>
</feature>
<dbReference type="EMBL" id="JAIWYP010000010">
    <property type="protein sequence ID" value="KAH3754611.1"/>
    <property type="molecule type" value="Genomic_DNA"/>
</dbReference>
<evidence type="ECO:0000313" key="4">
    <source>
        <dbReference type="Proteomes" id="UP000828390"/>
    </source>
</evidence>
<accession>A0A9D4DSI8</accession>
<feature type="compositionally biased region" description="Polar residues" evidence="1">
    <location>
        <begin position="431"/>
        <end position="452"/>
    </location>
</feature>
<comment type="caution">
    <text evidence="3">The sequence shown here is derived from an EMBL/GenBank/DDBJ whole genome shotgun (WGS) entry which is preliminary data.</text>
</comment>
<feature type="domain" description="C2H2-type" evidence="2">
    <location>
        <begin position="212"/>
        <end position="234"/>
    </location>
</feature>
<sequence>MPNTIGESDKIVNQALPINNTPPTKIALKRKYDTRKTQVQSAASPEPSSHAAVAYSMNKNQTCLSKVSLSSFSAEQNGTLLQQKEQELECKNCHEKYSMIKAFSNHLAIEIHLQNECLNTMIDYEPVFDSKYLSEQFKKLQVDFEVMECTCKSILLSQAEFNSHLKRGRCEKDLKCPFDNCSKSFGPCSDWNMHVKEYHGISVRVQKQLYGCGACDKIVETKLELEKHRNSGFHPNHVLCCGHKFSYERDYNSHRSSDHDFKTPRPSIYNCEQLDCDFTCFDERFLRIHMNTCHFQELFQCNFDEKDRINNDCYRIFKTEADWYKHLDQHVSVGYCTFCKASLFHKCYWKKPKLMHIDPKSRLACQYTTSFCKSLEETVFETVQETGSVQSETSASHDQHEQSGTKQASKEATIQNTDKAGTTAADDEKTLNVTTQQKESNQTVQNNFTGHS</sequence>
<reference evidence="3" key="1">
    <citation type="journal article" date="2019" name="bioRxiv">
        <title>The Genome of the Zebra Mussel, Dreissena polymorpha: A Resource for Invasive Species Research.</title>
        <authorList>
            <person name="McCartney M.A."/>
            <person name="Auch B."/>
            <person name="Kono T."/>
            <person name="Mallez S."/>
            <person name="Zhang Y."/>
            <person name="Obille A."/>
            <person name="Becker A."/>
            <person name="Abrahante J.E."/>
            <person name="Garbe J."/>
            <person name="Badalamenti J.P."/>
            <person name="Herman A."/>
            <person name="Mangelson H."/>
            <person name="Liachko I."/>
            <person name="Sullivan S."/>
            <person name="Sone E.D."/>
            <person name="Koren S."/>
            <person name="Silverstein K.A.T."/>
            <person name="Beckman K.B."/>
            <person name="Gohl D.M."/>
        </authorList>
    </citation>
    <scope>NUCLEOTIDE SEQUENCE</scope>
    <source>
        <strain evidence="3">Duluth1</strain>
        <tissue evidence="3">Whole animal</tissue>
    </source>
</reference>
<name>A0A9D4DSI8_DREPO</name>
<feature type="compositionally biased region" description="Polar residues" evidence="1">
    <location>
        <begin position="404"/>
        <end position="420"/>
    </location>
</feature>
<feature type="region of interest" description="Disordered" evidence="1">
    <location>
        <begin position="386"/>
        <end position="452"/>
    </location>
</feature>
<dbReference type="Proteomes" id="UP000828390">
    <property type="component" value="Unassembled WGS sequence"/>
</dbReference>
<gene>
    <name evidence="3" type="ORF">DPMN_189291</name>
</gene>
<dbReference type="AlphaFoldDB" id="A0A9D4DSI8"/>